<organism evidence="3 4">
    <name type="scientific">Nonomuraea maritima</name>
    <dbReference type="NCBI Taxonomy" id="683260"/>
    <lineage>
        <taxon>Bacteria</taxon>
        <taxon>Bacillati</taxon>
        <taxon>Actinomycetota</taxon>
        <taxon>Actinomycetes</taxon>
        <taxon>Streptosporangiales</taxon>
        <taxon>Streptosporangiaceae</taxon>
        <taxon>Nonomuraea</taxon>
    </lineage>
</organism>
<sequence length="219" mass="23579">MAGLLVGAGLLSGLAAVSFVLDVLPAGAVFLFGALYTLASAASHLYTSRRGKFAVWGERLRPLRGDERLLDLSCGRGDVLLVAAGRLEQGRATGVLWRATSRVERAARRNAVAEGVSDRMSLVRADPRDLPFEDGTFDVVVSGHPLGRGAGERAVREAYRVLRPGGQVLIADVRHAAAYEEVLRRLGAREVRRRDLGGRAWRGGPWARTELVEGTKATV</sequence>
<dbReference type="InterPro" id="IPR041698">
    <property type="entry name" value="Methyltransf_25"/>
</dbReference>
<evidence type="ECO:0000313" key="4">
    <source>
        <dbReference type="Proteomes" id="UP000198683"/>
    </source>
</evidence>
<keyword evidence="4" id="KW-1185">Reference proteome</keyword>
<dbReference type="AlphaFoldDB" id="A0A1G9ND31"/>
<evidence type="ECO:0000256" key="1">
    <source>
        <dbReference type="SAM" id="Phobius"/>
    </source>
</evidence>
<dbReference type="InterPro" id="IPR029063">
    <property type="entry name" value="SAM-dependent_MTases_sf"/>
</dbReference>
<keyword evidence="3" id="KW-0808">Transferase</keyword>
<keyword evidence="1" id="KW-0472">Membrane</keyword>
<accession>A0A1G9ND31</accession>
<dbReference type="OrthoDB" id="9797252at2"/>
<dbReference type="PANTHER" id="PTHR45277">
    <property type="entry name" value="EXPRESSED PROTEIN"/>
    <property type="match status" value="1"/>
</dbReference>
<dbReference type="GO" id="GO:0008168">
    <property type="term" value="F:methyltransferase activity"/>
    <property type="evidence" value="ECO:0007669"/>
    <property type="project" value="UniProtKB-KW"/>
</dbReference>
<reference evidence="3 4" key="1">
    <citation type="submission" date="2016-10" db="EMBL/GenBank/DDBJ databases">
        <authorList>
            <person name="de Groot N.N."/>
        </authorList>
    </citation>
    <scope>NUCLEOTIDE SEQUENCE [LARGE SCALE GENOMIC DNA]</scope>
    <source>
        <strain evidence="3 4">CGMCC 4.5681</strain>
    </source>
</reference>
<dbReference type="Gene3D" id="3.40.50.150">
    <property type="entry name" value="Vaccinia Virus protein VP39"/>
    <property type="match status" value="1"/>
</dbReference>
<keyword evidence="3" id="KW-0489">Methyltransferase</keyword>
<keyword evidence="1" id="KW-1133">Transmembrane helix</keyword>
<dbReference type="PANTHER" id="PTHR45277:SF1">
    <property type="entry name" value="EXPRESSED PROTEIN"/>
    <property type="match status" value="1"/>
</dbReference>
<dbReference type="SUPFAM" id="SSF53335">
    <property type="entry name" value="S-adenosyl-L-methionine-dependent methyltransferases"/>
    <property type="match status" value="1"/>
</dbReference>
<proteinExistence type="predicted"/>
<dbReference type="STRING" id="683260.SAMN05421874_13063"/>
<feature type="domain" description="Methyltransferase" evidence="2">
    <location>
        <begin position="70"/>
        <end position="166"/>
    </location>
</feature>
<dbReference type="CDD" id="cd02440">
    <property type="entry name" value="AdoMet_MTases"/>
    <property type="match status" value="1"/>
</dbReference>
<dbReference type="EMBL" id="FNFB01000030">
    <property type="protein sequence ID" value="SDL84027.1"/>
    <property type="molecule type" value="Genomic_DNA"/>
</dbReference>
<dbReference type="GO" id="GO:0032259">
    <property type="term" value="P:methylation"/>
    <property type="evidence" value="ECO:0007669"/>
    <property type="project" value="UniProtKB-KW"/>
</dbReference>
<name>A0A1G9ND31_9ACTN</name>
<keyword evidence="1" id="KW-0812">Transmembrane</keyword>
<dbReference type="Proteomes" id="UP000198683">
    <property type="component" value="Unassembled WGS sequence"/>
</dbReference>
<dbReference type="Pfam" id="PF13649">
    <property type="entry name" value="Methyltransf_25"/>
    <property type="match status" value="1"/>
</dbReference>
<protein>
    <submittedName>
        <fullName evidence="3">Methyltransferase domain-containing protein</fullName>
    </submittedName>
</protein>
<evidence type="ECO:0000259" key="2">
    <source>
        <dbReference type="Pfam" id="PF13649"/>
    </source>
</evidence>
<feature type="transmembrane region" description="Helical" evidence="1">
    <location>
        <begin position="26"/>
        <end position="46"/>
    </location>
</feature>
<gene>
    <name evidence="3" type="ORF">SAMN05421874_13063</name>
</gene>
<evidence type="ECO:0000313" key="3">
    <source>
        <dbReference type="EMBL" id="SDL84027.1"/>
    </source>
</evidence>